<dbReference type="AlphaFoldDB" id="A0A7J7NW06"/>
<dbReference type="Gene3D" id="3.30.30.30">
    <property type="match status" value="1"/>
</dbReference>
<dbReference type="OrthoDB" id="2401965at2759"/>
<dbReference type="GO" id="GO:0005788">
    <property type="term" value="C:endoplasmic reticulum lumen"/>
    <property type="evidence" value="ECO:0007669"/>
    <property type="project" value="UniProtKB-SubCell"/>
</dbReference>
<comment type="caution">
    <text evidence="5">The sequence shown here is derived from an EMBL/GenBank/DDBJ whole genome shotgun (WGS) entry which is preliminary data.</text>
</comment>
<keyword evidence="6" id="KW-1185">Reference proteome</keyword>
<evidence type="ECO:0000313" key="6">
    <source>
        <dbReference type="Proteomes" id="UP000541444"/>
    </source>
</evidence>
<accession>A0A7J7NW06</accession>
<sequence>MRTLAKHQAATNPTNTVFGTKCLIGRRFEDPQTQKEMKMVSYKIVKARDAWLEAIGNQYSPCQIGTFILTMMKETTESYLEETVTKAVVIERGLVIAVQMGYTKVRIATDSMLMISDFQYNAFLKSIEATFDINANRIATVSAKDKSTGKEKQITNRSSGGLSEQEMEKMVSLMDIKTAIADLRKATGWDNLDEIKAKLDPPYKAVSKIGQRMSGGGFDGSVSGGSSQASDQRPEAEYEEVKK</sequence>
<feature type="compositionally biased region" description="Basic and acidic residues" evidence="4">
    <location>
        <begin position="145"/>
        <end position="154"/>
    </location>
</feature>
<evidence type="ECO:0000313" key="5">
    <source>
        <dbReference type="EMBL" id="KAF6171377.1"/>
    </source>
</evidence>
<dbReference type="Gene3D" id="3.30.420.40">
    <property type="match status" value="1"/>
</dbReference>
<dbReference type="GO" id="GO:0140662">
    <property type="term" value="F:ATP-dependent protein folding chaperone"/>
    <property type="evidence" value="ECO:0007669"/>
    <property type="project" value="InterPro"/>
</dbReference>
<dbReference type="Pfam" id="PF00012">
    <property type="entry name" value="HSP70"/>
    <property type="match status" value="2"/>
</dbReference>
<dbReference type="EMBL" id="JACGCM010000497">
    <property type="protein sequence ID" value="KAF6171377.1"/>
    <property type="molecule type" value="Genomic_DNA"/>
</dbReference>
<dbReference type="InterPro" id="IPR029047">
    <property type="entry name" value="HSP70_peptide-bd_sf"/>
</dbReference>
<keyword evidence="3" id="KW-0067">ATP-binding</keyword>
<dbReference type="Proteomes" id="UP000541444">
    <property type="component" value="Unassembled WGS sequence"/>
</dbReference>
<name>A0A7J7NW06_9MAGN</name>
<gene>
    <name evidence="5" type="ORF">GIB67_009518</name>
</gene>
<evidence type="ECO:0000256" key="2">
    <source>
        <dbReference type="ARBA" id="ARBA00022741"/>
    </source>
</evidence>
<proteinExistence type="predicted"/>
<evidence type="ECO:0000256" key="1">
    <source>
        <dbReference type="ARBA" id="ARBA00004319"/>
    </source>
</evidence>
<organism evidence="5 6">
    <name type="scientific">Kingdonia uniflora</name>
    <dbReference type="NCBI Taxonomy" id="39325"/>
    <lineage>
        <taxon>Eukaryota</taxon>
        <taxon>Viridiplantae</taxon>
        <taxon>Streptophyta</taxon>
        <taxon>Embryophyta</taxon>
        <taxon>Tracheophyta</taxon>
        <taxon>Spermatophyta</taxon>
        <taxon>Magnoliopsida</taxon>
        <taxon>Ranunculales</taxon>
        <taxon>Circaeasteraceae</taxon>
        <taxon>Kingdonia</taxon>
    </lineage>
</organism>
<reference evidence="5 6" key="1">
    <citation type="journal article" date="2020" name="IScience">
        <title>Genome Sequencing of the Endangered Kingdonia uniflora (Circaeasteraceae, Ranunculales) Reveals Potential Mechanisms of Evolutionary Specialization.</title>
        <authorList>
            <person name="Sun Y."/>
            <person name="Deng T."/>
            <person name="Zhang A."/>
            <person name="Moore M.J."/>
            <person name="Landis J.B."/>
            <person name="Lin N."/>
            <person name="Zhang H."/>
            <person name="Zhang X."/>
            <person name="Huang J."/>
            <person name="Zhang X."/>
            <person name="Sun H."/>
            <person name="Wang H."/>
        </authorList>
    </citation>
    <scope>NUCLEOTIDE SEQUENCE [LARGE SCALE GENOMIC DNA]</scope>
    <source>
        <strain evidence="5">TB1705</strain>
        <tissue evidence="5">Leaf</tissue>
    </source>
</reference>
<dbReference type="PANTHER" id="PTHR19375">
    <property type="entry name" value="HEAT SHOCK PROTEIN 70KDA"/>
    <property type="match status" value="1"/>
</dbReference>
<evidence type="ECO:0000256" key="4">
    <source>
        <dbReference type="SAM" id="MobiDB-lite"/>
    </source>
</evidence>
<dbReference type="GO" id="GO:0005524">
    <property type="term" value="F:ATP binding"/>
    <property type="evidence" value="ECO:0007669"/>
    <property type="project" value="UniProtKB-KW"/>
</dbReference>
<feature type="region of interest" description="Disordered" evidence="4">
    <location>
        <begin position="210"/>
        <end position="243"/>
    </location>
</feature>
<dbReference type="InterPro" id="IPR043129">
    <property type="entry name" value="ATPase_NBD"/>
</dbReference>
<dbReference type="SUPFAM" id="SSF53067">
    <property type="entry name" value="Actin-like ATPase domain"/>
    <property type="match status" value="1"/>
</dbReference>
<dbReference type="InterPro" id="IPR013126">
    <property type="entry name" value="Hsp_70_fam"/>
</dbReference>
<keyword evidence="2" id="KW-0547">Nucleotide-binding</keyword>
<protein>
    <submittedName>
        <fullName evidence="5">Uncharacterized protein</fullName>
    </submittedName>
</protein>
<evidence type="ECO:0000256" key="3">
    <source>
        <dbReference type="ARBA" id="ARBA00022840"/>
    </source>
</evidence>
<feature type="region of interest" description="Disordered" evidence="4">
    <location>
        <begin position="145"/>
        <end position="165"/>
    </location>
</feature>
<feature type="compositionally biased region" description="Basic and acidic residues" evidence="4">
    <location>
        <begin position="232"/>
        <end position="243"/>
    </location>
</feature>
<dbReference type="SUPFAM" id="SSF100920">
    <property type="entry name" value="Heat shock protein 70kD (HSP70), peptide-binding domain"/>
    <property type="match status" value="1"/>
</dbReference>
<feature type="compositionally biased region" description="Gly residues" evidence="4">
    <location>
        <begin position="213"/>
        <end position="223"/>
    </location>
</feature>
<comment type="subcellular location">
    <subcellularLocation>
        <location evidence="1">Endoplasmic reticulum lumen</location>
    </subcellularLocation>
</comment>
<dbReference type="Gene3D" id="2.60.34.10">
    <property type="entry name" value="Substrate Binding Domain Of DNAk, Chain A, domain 1"/>
    <property type="match status" value="1"/>
</dbReference>
<dbReference type="FunFam" id="3.30.30.30:FF:000005">
    <property type="entry name" value="Heat shock protein ssb1"/>
    <property type="match status" value="1"/>
</dbReference>